<evidence type="ECO:0000256" key="4">
    <source>
        <dbReference type="ARBA" id="ARBA00022989"/>
    </source>
</evidence>
<evidence type="ECO:0000313" key="8">
    <source>
        <dbReference type="Proteomes" id="UP000242146"/>
    </source>
</evidence>
<dbReference type="PANTHER" id="PTHR31394">
    <property type="entry name" value="TRANSMEMBRANE PROTEIN 199"/>
    <property type="match status" value="1"/>
</dbReference>
<name>A0A1X2G9J7_9FUNG</name>
<protein>
    <recommendedName>
        <fullName evidence="9">Endoplasmic reticulum-based factor for assembly of V-ATPase</fullName>
    </recommendedName>
</protein>
<dbReference type="GO" id="GO:0005789">
    <property type="term" value="C:endoplasmic reticulum membrane"/>
    <property type="evidence" value="ECO:0007669"/>
    <property type="project" value="UniProtKB-SubCell"/>
</dbReference>
<keyword evidence="2 6" id="KW-0812">Transmembrane</keyword>
<dbReference type="Pfam" id="PF11712">
    <property type="entry name" value="Vma12"/>
    <property type="match status" value="1"/>
</dbReference>
<dbReference type="InterPro" id="IPR021013">
    <property type="entry name" value="ATPase_Vma12"/>
</dbReference>
<gene>
    <name evidence="7" type="ORF">DM01DRAFT_1409799</name>
</gene>
<evidence type="ECO:0000256" key="1">
    <source>
        <dbReference type="ARBA" id="ARBA00004477"/>
    </source>
</evidence>
<comment type="caution">
    <text evidence="7">The sequence shown here is derived from an EMBL/GenBank/DDBJ whole genome shotgun (WGS) entry which is preliminary data.</text>
</comment>
<keyword evidence="4 6" id="KW-1133">Transmembrane helix</keyword>
<evidence type="ECO:0000256" key="6">
    <source>
        <dbReference type="SAM" id="Phobius"/>
    </source>
</evidence>
<dbReference type="OrthoDB" id="19981at2759"/>
<dbReference type="GO" id="GO:0070072">
    <property type="term" value="P:vacuolar proton-transporting V-type ATPase complex assembly"/>
    <property type="evidence" value="ECO:0007669"/>
    <property type="project" value="InterPro"/>
</dbReference>
<dbReference type="AlphaFoldDB" id="A0A1X2G9J7"/>
<keyword evidence="3" id="KW-0256">Endoplasmic reticulum</keyword>
<dbReference type="PANTHER" id="PTHR31394:SF1">
    <property type="entry name" value="TRANSMEMBRANE PROTEIN 199"/>
    <property type="match status" value="1"/>
</dbReference>
<evidence type="ECO:0000256" key="2">
    <source>
        <dbReference type="ARBA" id="ARBA00022692"/>
    </source>
</evidence>
<sequence length="209" mass="23276">MELVLTPTIQQSLVDALKDDAWTTKQGKEARQLASLDLDSAQPVGISWPLLQDLATHLKAHPAGTHFHEILQGAQVYHPPKPEKEKDPEFEAYMEKLRMQEKERQYNAMIASAVPLHDQNDGRFNSQDLREVRAHLATIANIGFSMVAIYVAVYMASKALFNDIGLRVLLGMGGAIGIGVVEVILYVNYNVAITKSKEKRNKKKGKKLA</sequence>
<feature type="transmembrane region" description="Helical" evidence="6">
    <location>
        <begin position="136"/>
        <end position="156"/>
    </location>
</feature>
<reference evidence="7 8" key="1">
    <citation type="submission" date="2016-07" db="EMBL/GenBank/DDBJ databases">
        <title>Pervasive Adenine N6-methylation of Active Genes in Fungi.</title>
        <authorList>
            <consortium name="DOE Joint Genome Institute"/>
            <person name="Mondo S.J."/>
            <person name="Dannebaum R.O."/>
            <person name="Kuo R.C."/>
            <person name="Labutti K."/>
            <person name="Haridas S."/>
            <person name="Kuo A."/>
            <person name="Salamov A."/>
            <person name="Ahrendt S.R."/>
            <person name="Lipzen A."/>
            <person name="Sullivan W."/>
            <person name="Andreopoulos W.B."/>
            <person name="Clum A."/>
            <person name="Lindquist E."/>
            <person name="Daum C."/>
            <person name="Ramamoorthy G.K."/>
            <person name="Gryganskyi A."/>
            <person name="Culley D."/>
            <person name="Magnuson J.K."/>
            <person name="James T.Y."/>
            <person name="O'Malley M.A."/>
            <person name="Stajich J.E."/>
            <person name="Spatafora J.W."/>
            <person name="Visel A."/>
            <person name="Grigoriev I.V."/>
        </authorList>
    </citation>
    <scope>NUCLEOTIDE SEQUENCE [LARGE SCALE GENOMIC DNA]</scope>
    <source>
        <strain evidence="7 8">NRRL 3301</strain>
    </source>
</reference>
<dbReference type="Proteomes" id="UP000242146">
    <property type="component" value="Unassembled WGS sequence"/>
</dbReference>
<dbReference type="EMBL" id="MCGT01000029">
    <property type="protein sequence ID" value="ORX48508.1"/>
    <property type="molecule type" value="Genomic_DNA"/>
</dbReference>
<evidence type="ECO:0008006" key="9">
    <source>
        <dbReference type="Google" id="ProtNLM"/>
    </source>
</evidence>
<evidence type="ECO:0000313" key="7">
    <source>
        <dbReference type="EMBL" id="ORX48508.1"/>
    </source>
</evidence>
<proteinExistence type="predicted"/>
<keyword evidence="5 6" id="KW-0472">Membrane</keyword>
<comment type="subcellular location">
    <subcellularLocation>
        <location evidence="1">Endoplasmic reticulum membrane</location>
        <topology evidence="1">Multi-pass membrane protein</topology>
    </subcellularLocation>
</comment>
<keyword evidence="8" id="KW-1185">Reference proteome</keyword>
<evidence type="ECO:0000256" key="5">
    <source>
        <dbReference type="ARBA" id="ARBA00023136"/>
    </source>
</evidence>
<organism evidence="7 8">
    <name type="scientific">Hesseltinella vesiculosa</name>
    <dbReference type="NCBI Taxonomy" id="101127"/>
    <lineage>
        <taxon>Eukaryota</taxon>
        <taxon>Fungi</taxon>
        <taxon>Fungi incertae sedis</taxon>
        <taxon>Mucoromycota</taxon>
        <taxon>Mucoromycotina</taxon>
        <taxon>Mucoromycetes</taxon>
        <taxon>Mucorales</taxon>
        <taxon>Cunninghamellaceae</taxon>
        <taxon>Hesseltinella</taxon>
    </lineage>
</organism>
<accession>A0A1X2G9J7</accession>
<evidence type="ECO:0000256" key="3">
    <source>
        <dbReference type="ARBA" id="ARBA00022824"/>
    </source>
</evidence>
<feature type="transmembrane region" description="Helical" evidence="6">
    <location>
        <begin position="168"/>
        <end position="193"/>
    </location>
</feature>